<sequence>MGMEGCTWMLKRSGGTAFACFELGIQEVNEGIHGVNFPAFGNSGLSVVKGCSRNTHVVKYRHMMTTWKLPIMILSKRWGVM</sequence>
<dbReference type="Proteomes" id="UP001341840">
    <property type="component" value="Unassembled WGS sequence"/>
</dbReference>
<reference evidence="1 2" key="1">
    <citation type="journal article" date="2023" name="Plants (Basel)">
        <title>Bridging the Gap: Combining Genomics and Transcriptomics Approaches to Understand Stylosanthes scabra, an Orphan Legume from the Brazilian Caatinga.</title>
        <authorList>
            <person name="Ferreira-Neto J.R.C."/>
            <person name="da Silva M.D."/>
            <person name="Binneck E."/>
            <person name="de Melo N.F."/>
            <person name="da Silva R.H."/>
            <person name="de Melo A.L.T.M."/>
            <person name="Pandolfi V."/>
            <person name="Bustamante F.O."/>
            <person name="Brasileiro-Vidal A.C."/>
            <person name="Benko-Iseppon A.M."/>
        </authorList>
    </citation>
    <scope>NUCLEOTIDE SEQUENCE [LARGE SCALE GENOMIC DNA]</scope>
    <source>
        <tissue evidence="1">Leaves</tissue>
    </source>
</reference>
<accession>A0ABU6RUC5</accession>
<proteinExistence type="predicted"/>
<organism evidence="1 2">
    <name type="scientific">Stylosanthes scabra</name>
    <dbReference type="NCBI Taxonomy" id="79078"/>
    <lineage>
        <taxon>Eukaryota</taxon>
        <taxon>Viridiplantae</taxon>
        <taxon>Streptophyta</taxon>
        <taxon>Embryophyta</taxon>
        <taxon>Tracheophyta</taxon>
        <taxon>Spermatophyta</taxon>
        <taxon>Magnoliopsida</taxon>
        <taxon>eudicotyledons</taxon>
        <taxon>Gunneridae</taxon>
        <taxon>Pentapetalae</taxon>
        <taxon>rosids</taxon>
        <taxon>fabids</taxon>
        <taxon>Fabales</taxon>
        <taxon>Fabaceae</taxon>
        <taxon>Papilionoideae</taxon>
        <taxon>50 kb inversion clade</taxon>
        <taxon>dalbergioids sensu lato</taxon>
        <taxon>Dalbergieae</taxon>
        <taxon>Pterocarpus clade</taxon>
        <taxon>Stylosanthes</taxon>
    </lineage>
</organism>
<keyword evidence="2" id="KW-1185">Reference proteome</keyword>
<gene>
    <name evidence="1" type="ORF">PIB30_090936</name>
</gene>
<protein>
    <submittedName>
        <fullName evidence="1">Uncharacterized protein</fullName>
    </submittedName>
</protein>
<dbReference type="EMBL" id="JASCZI010031993">
    <property type="protein sequence ID" value="MED6127736.1"/>
    <property type="molecule type" value="Genomic_DNA"/>
</dbReference>
<name>A0ABU6RUC5_9FABA</name>
<evidence type="ECO:0000313" key="2">
    <source>
        <dbReference type="Proteomes" id="UP001341840"/>
    </source>
</evidence>
<comment type="caution">
    <text evidence="1">The sequence shown here is derived from an EMBL/GenBank/DDBJ whole genome shotgun (WGS) entry which is preliminary data.</text>
</comment>
<evidence type="ECO:0000313" key="1">
    <source>
        <dbReference type="EMBL" id="MED6127736.1"/>
    </source>
</evidence>